<dbReference type="GO" id="GO:0005524">
    <property type="term" value="F:ATP binding"/>
    <property type="evidence" value="ECO:0007669"/>
    <property type="project" value="InterPro"/>
</dbReference>
<evidence type="ECO:0000313" key="3">
    <source>
        <dbReference type="Proteomes" id="UP000800041"/>
    </source>
</evidence>
<dbReference type="InterPro" id="IPR000719">
    <property type="entry name" value="Prot_kinase_dom"/>
</dbReference>
<reference evidence="2" key="1">
    <citation type="journal article" date="2020" name="Stud. Mycol.">
        <title>101 Dothideomycetes genomes: a test case for predicting lifestyles and emergence of pathogens.</title>
        <authorList>
            <person name="Haridas S."/>
            <person name="Albert R."/>
            <person name="Binder M."/>
            <person name="Bloem J."/>
            <person name="Labutti K."/>
            <person name="Salamov A."/>
            <person name="Andreopoulos B."/>
            <person name="Baker S."/>
            <person name="Barry K."/>
            <person name="Bills G."/>
            <person name="Bluhm B."/>
            <person name="Cannon C."/>
            <person name="Castanera R."/>
            <person name="Culley D."/>
            <person name="Daum C."/>
            <person name="Ezra D."/>
            <person name="Gonzalez J."/>
            <person name="Henrissat B."/>
            <person name="Kuo A."/>
            <person name="Liang C."/>
            <person name="Lipzen A."/>
            <person name="Lutzoni F."/>
            <person name="Magnuson J."/>
            <person name="Mondo S."/>
            <person name="Nolan M."/>
            <person name="Ohm R."/>
            <person name="Pangilinan J."/>
            <person name="Park H.-J."/>
            <person name="Ramirez L."/>
            <person name="Alfaro M."/>
            <person name="Sun H."/>
            <person name="Tritt A."/>
            <person name="Yoshinaga Y."/>
            <person name="Zwiers L.-H."/>
            <person name="Turgeon B."/>
            <person name="Goodwin S."/>
            <person name="Spatafora J."/>
            <person name="Crous P."/>
            <person name="Grigoriev I."/>
        </authorList>
    </citation>
    <scope>NUCLEOTIDE SEQUENCE</scope>
    <source>
        <strain evidence="2">CBS 113979</strain>
    </source>
</reference>
<dbReference type="PROSITE" id="PS50011">
    <property type="entry name" value="PROTEIN_KINASE_DOM"/>
    <property type="match status" value="1"/>
</dbReference>
<dbReference type="AlphaFoldDB" id="A0A6G1H8S3"/>
<protein>
    <recommendedName>
        <fullName evidence="1">Protein kinase domain-containing protein</fullName>
    </recommendedName>
</protein>
<accession>A0A6G1H8S3</accession>
<keyword evidence="3" id="KW-1185">Reference proteome</keyword>
<dbReference type="Gene3D" id="1.10.510.10">
    <property type="entry name" value="Transferase(Phosphotransferase) domain 1"/>
    <property type="match status" value="1"/>
</dbReference>
<dbReference type="GO" id="GO:0004672">
    <property type="term" value="F:protein kinase activity"/>
    <property type="evidence" value="ECO:0007669"/>
    <property type="project" value="InterPro"/>
</dbReference>
<sequence>MADPIHETYTINLHFPKDLPAIGHGSSGQVYAVNEHIVLKALTIIVDPGPSASYRDQDYYASETLFHASLLKDERTVYRPLLRWPHVNLPEAVDAERGEGIYLRRYLSLSALGPVTQEERIEWYYDVLRGLEHLHRFGIAHADLRVDNVLFSSPEDKEKRHKAIVIDFSASSPFGLLNVPYRPQDPSFSIPLNGPFKVLSDGSDRFAMASLMFQWETGQKPGFSTDEKGALVVPEMRTGDDGLDGFIRKGWSGEYGGTKEMLKDVEHLLQTRGERRHEEIGRLDEHEKEELKEFVRVWREERVRNYGSVTYPPPTLEYLQTLADRFGLEVDGEERFRGYAVPPAMLVE</sequence>
<proteinExistence type="predicted"/>
<dbReference type="InterPro" id="IPR011009">
    <property type="entry name" value="Kinase-like_dom_sf"/>
</dbReference>
<organism evidence="2 3">
    <name type="scientific">Aulographum hederae CBS 113979</name>
    <dbReference type="NCBI Taxonomy" id="1176131"/>
    <lineage>
        <taxon>Eukaryota</taxon>
        <taxon>Fungi</taxon>
        <taxon>Dikarya</taxon>
        <taxon>Ascomycota</taxon>
        <taxon>Pezizomycotina</taxon>
        <taxon>Dothideomycetes</taxon>
        <taxon>Pleosporomycetidae</taxon>
        <taxon>Aulographales</taxon>
        <taxon>Aulographaceae</taxon>
    </lineage>
</organism>
<dbReference type="EMBL" id="ML977145">
    <property type="protein sequence ID" value="KAF1989420.1"/>
    <property type="molecule type" value="Genomic_DNA"/>
</dbReference>
<evidence type="ECO:0000259" key="1">
    <source>
        <dbReference type="PROSITE" id="PS50011"/>
    </source>
</evidence>
<evidence type="ECO:0000313" key="2">
    <source>
        <dbReference type="EMBL" id="KAF1989420.1"/>
    </source>
</evidence>
<dbReference type="Proteomes" id="UP000800041">
    <property type="component" value="Unassembled WGS sequence"/>
</dbReference>
<feature type="domain" description="Protein kinase" evidence="1">
    <location>
        <begin position="16"/>
        <end position="295"/>
    </location>
</feature>
<dbReference type="SUPFAM" id="SSF56112">
    <property type="entry name" value="Protein kinase-like (PK-like)"/>
    <property type="match status" value="1"/>
</dbReference>
<gene>
    <name evidence="2" type="ORF">K402DRAFT_372176</name>
</gene>
<dbReference type="OrthoDB" id="626167at2759"/>
<name>A0A6G1H8S3_9PEZI</name>